<gene>
    <name evidence="7" type="ORF">ZOSMA_78G00240</name>
</gene>
<dbReference type="SMART" id="SM00360">
    <property type="entry name" value="RRM"/>
    <property type="match status" value="1"/>
</dbReference>
<feature type="region of interest" description="Disordered" evidence="5">
    <location>
        <begin position="737"/>
        <end position="762"/>
    </location>
</feature>
<name>A0A0K9NNC4_ZOSMR</name>
<proteinExistence type="inferred from homology"/>
<comment type="function">
    <text evidence="4">Necessary for the splicing of pre-mRNA. Has a role in the recognition of the branch site (5'-UACUAAC-3'), the pyrimidine tract and the 3'-splice site at the 3'-end of introns.</text>
</comment>
<dbReference type="STRING" id="29655.A0A0K9NNC4"/>
<evidence type="ECO:0000256" key="2">
    <source>
        <dbReference type="ARBA" id="ARBA00022884"/>
    </source>
</evidence>
<dbReference type="OrthoDB" id="10021397at2759"/>
<accession>A0A0K9NNC4</accession>
<protein>
    <recommendedName>
        <fullName evidence="4">Branchpoint-bridging protein</fullName>
    </recommendedName>
</protein>
<dbReference type="InterPro" id="IPR055256">
    <property type="entry name" value="KH_1_KHDC4/BBP-like"/>
</dbReference>
<dbReference type="InterPro" id="IPR012677">
    <property type="entry name" value="Nucleotide-bd_a/b_plait_sf"/>
</dbReference>
<feature type="compositionally biased region" description="Acidic residues" evidence="5">
    <location>
        <begin position="43"/>
        <end position="66"/>
    </location>
</feature>
<comment type="caution">
    <text evidence="7">The sequence shown here is derived from an EMBL/GenBank/DDBJ whole genome shotgun (WGS) entry which is preliminary data.</text>
</comment>
<keyword evidence="4" id="KW-0862">Zinc</keyword>
<dbReference type="InterPro" id="IPR045071">
    <property type="entry name" value="BBP-like"/>
</dbReference>
<feature type="region of interest" description="Disordered" evidence="5">
    <location>
        <begin position="1"/>
        <end position="87"/>
    </location>
</feature>
<evidence type="ECO:0000313" key="7">
    <source>
        <dbReference type="EMBL" id="KMZ58256.1"/>
    </source>
</evidence>
<evidence type="ECO:0000256" key="3">
    <source>
        <dbReference type="PROSITE-ProRule" id="PRU00176"/>
    </source>
</evidence>
<evidence type="ECO:0000256" key="1">
    <source>
        <dbReference type="ARBA" id="ARBA00022737"/>
    </source>
</evidence>
<feature type="region of interest" description="Disordered" evidence="5">
    <location>
        <begin position="121"/>
        <end position="233"/>
    </location>
</feature>
<dbReference type="AlphaFoldDB" id="A0A0K9NNC4"/>
<keyword evidence="2 3" id="KW-0694">RNA-binding</keyword>
<feature type="domain" description="RRM" evidence="6">
    <location>
        <begin position="492"/>
        <end position="570"/>
    </location>
</feature>
<dbReference type="InterPro" id="IPR035979">
    <property type="entry name" value="RBD_domain_sf"/>
</dbReference>
<dbReference type="GO" id="GO:0045292">
    <property type="term" value="P:mRNA cis splicing, via spliceosome"/>
    <property type="evidence" value="ECO:0000318"/>
    <property type="project" value="GO_Central"/>
</dbReference>
<dbReference type="GO" id="GO:0003729">
    <property type="term" value="F:mRNA binding"/>
    <property type="evidence" value="ECO:0000318"/>
    <property type="project" value="GO_Central"/>
</dbReference>
<dbReference type="InterPro" id="IPR004087">
    <property type="entry name" value="KH_dom"/>
</dbReference>
<dbReference type="FunFam" id="3.30.70.330:FF:000383">
    <property type="entry name" value="Sex lethal, isoform D"/>
    <property type="match status" value="1"/>
</dbReference>
<feature type="compositionally biased region" description="Basic and acidic residues" evidence="5">
    <location>
        <begin position="128"/>
        <end position="144"/>
    </location>
</feature>
<dbReference type="SUPFAM" id="SSF54928">
    <property type="entry name" value="RNA-binding domain, RBD"/>
    <property type="match status" value="1"/>
</dbReference>
<dbReference type="PANTHER" id="PTHR11208:SF45">
    <property type="entry name" value="SPLICING FACTOR 1"/>
    <property type="match status" value="1"/>
</dbReference>
<keyword evidence="8" id="KW-1185">Reference proteome</keyword>
<keyword evidence="4" id="KW-0539">Nucleus</keyword>
<keyword evidence="1" id="KW-0677">Repeat</keyword>
<reference evidence="8" key="1">
    <citation type="journal article" date="2016" name="Nature">
        <title>The genome of the seagrass Zostera marina reveals angiosperm adaptation to the sea.</title>
        <authorList>
            <person name="Olsen J.L."/>
            <person name="Rouze P."/>
            <person name="Verhelst B."/>
            <person name="Lin Y.-C."/>
            <person name="Bayer T."/>
            <person name="Collen J."/>
            <person name="Dattolo E."/>
            <person name="De Paoli E."/>
            <person name="Dittami S."/>
            <person name="Maumus F."/>
            <person name="Michel G."/>
            <person name="Kersting A."/>
            <person name="Lauritano C."/>
            <person name="Lohaus R."/>
            <person name="Toepel M."/>
            <person name="Tonon T."/>
            <person name="Vanneste K."/>
            <person name="Amirebrahimi M."/>
            <person name="Brakel J."/>
            <person name="Bostroem C."/>
            <person name="Chovatia M."/>
            <person name="Grimwood J."/>
            <person name="Jenkins J.W."/>
            <person name="Jueterbock A."/>
            <person name="Mraz A."/>
            <person name="Stam W.T."/>
            <person name="Tice H."/>
            <person name="Bornberg-Bauer E."/>
            <person name="Green P.J."/>
            <person name="Pearson G.A."/>
            <person name="Procaccini G."/>
            <person name="Duarte C.M."/>
            <person name="Schmutz J."/>
            <person name="Reusch T.B.H."/>
            <person name="Van de Peer Y."/>
        </authorList>
    </citation>
    <scope>NUCLEOTIDE SEQUENCE [LARGE SCALE GENOMIC DNA]</scope>
    <source>
        <strain evidence="8">cv. Finnish</strain>
    </source>
</reference>
<dbReference type="GO" id="GO:0045131">
    <property type="term" value="F:pre-mRNA branch point binding"/>
    <property type="evidence" value="ECO:0007669"/>
    <property type="project" value="UniProtKB-UniRule"/>
</dbReference>
<keyword evidence="4" id="KW-0747">Spliceosome</keyword>
<keyword evidence="4" id="KW-0507">mRNA processing</keyword>
<keyword evidence="4" id="KW-0479">Metal-binding</keyword>
<dbReference type="GO" id="GO:0005634">
    <property type="term" value="C:nucleus"/>
    <property type="evidence" value="ECO:0000318"/>
    <property type="project" value="GO_Central"/>
</dbReference>
<organism evidence="7 8">
    <name type="scientific">Zostera marina</name>
    <name type="common">Eelgrass</name>
    <dbReference type="NCBI Taxonomy" id="29655"/>
    <lineage>
        <taxon>Eukaryota</taxon>
        <taxon>Viridiplantae</taxon>
        <taxon>Streptophyta</taxon>
        <taxon>Embryophyta</taxon>
        <taxon>Tracheophyta</taxon>
        <taxon>Spermatophyta</taxon>
        <taxon>Magnoliopsida</taxon>
        <taxon>Liliopsida</taxon>
        <taxon>Zosteraceae</taxon>
        <taxon>Zostera</taxon>
    </lineage>
</organism>
<evidence type="ECO:0000256" key="5">
    <source>
        <dbReference type="SAM" id="MobiDB-lite"/>
    </source>
</evidence>
<comment type="similarity">
    <text evidence="4">Belongs to the BBP/SF1 family.</text>
</comment>
<feature type="compositionally biased region" description="Basic and acidic residues" evidence="5">
    <location>
        <begin position="67"/>
        <end position="82"/>
    </location>
</feature>
<dbReference type="Pfam" id="PF00076">
    <property type="entry name" value="RRM_1"/>
    <property type="match status" value="1"/>
</dbReference>
<dbReference type="InterPro" id="IPR036612">
    <property type="entry name" value="KH_dom_type_1_sf"/>
</dbReference>
<dbReference type="SMART" id="SM00322">
    <property type="entry name" value="KH"/>
    <property type="match status" value="1"/>
</dbReference>
<comment type="subcellular location">
    <subcellularLocation>
        <location evidence="4">Nucleus</location>
    </subcellularLocation>
</comment>
<dbReference type="Pfam" id="PF22675">
    <property type="entry name" value="KH-I_KHDC4-BBP"/>
    <property type="match status" value="1"/>
</dbReference>
<dbReference type="SUPFAM" id="SSF54791">
    <property type="entry name" value="Eukaryotic type KH-domain (KH-domain type I)"/>
    <property type="match status" value="1"/>
</dbReference>
<feature type="compositionally biased region" description="Basic and acidic residues" evidence="5">
    <location>
        <begin position="182"/>
        <end position="212"/>
    </location>
</feature>
<dbReference type="InterPro" id="IPR000504">
    <property type="entry name" value="RRM_dom"/>
</dbReference>
<feature type="compositionally biased region" description="Basic and acidic residues" evidence="5">
    <location>
        <begin position="29"/>
        <end position="39"/>
    </location>
</feature>
<dbReference type="PROSITE" id="PS50102">
    <property type="entry name" value="RRM"/>
    <property type="match status" value="1"/>
</dbReference>
<dbReference type="EMBL" id="LFYR01001962">
    <property type="protein sequence ID" value="KMZ58256.1"/>
    <property type="molecule type" value="Genomic_DNA"/>
</dbReference>
<evidence type="ECO:0000256" key="4">
    <source>
        <dbReference type="RuleBase" id="RU367126"/>
    </source>
</evidence>
<dbReference type="GO" id="GO:0005681">
    <property type="term" value="C:spliceosomal complex"/>
    <property type="evidence" value="ECO:0007669"/>
    <property type="project" value="UniProtKB-KW"/>
</dbReference>
<dbReference type="GO" id="GO:0009967">
    <property type="term" value="P:positive regulation of signal transduction"/>
    <property type="evidence" value="ECO:0007669"/>
    <property type="project" value="UniProtKB-ARBA"/>
</dbReference>
<dbReference type="PANTHER" id="PTHR11208">
    <property type="entry name" value="RNA-BINDING PROTEIN RELATED"/>
    <property type="match status" value="1"/>
</dbReference>
<sequence>MKLNELAANPKIADGVGIDQNSEVSINQETKEKEHKDTSCETSNEEYEDLSEYEEVEEDLSEDTQDEGNRSKGEEECVHSINEDSSIEVVEEEYVEEEYTEGEEYSDVEYIEEVIEEVIEEEESVDEVLDKKEMTSKKSEEGKEVSMSGVIQSNSCERKRKTGVELINSHTQNKVQKMPPKTKSELDSKERKVSDSCMKKKSRWDSQSKDHSSIGGNENKPNKKKSRWDRVEDQEKITSTASLGDYDDFLKLKQQLIEIDLKLHRLEGSQGNEAKNIRVKLQKQRAEIATNLFVDKNHQILIQNEKILSRKLQKKIYVPTKEYPEFNFIGLILGPRGNNLKRMERETKTRIFLRGQGSVLGVKNAENKKKNAVPSDCDNDDLHVVIEAHDQKSLDAGSEMVEKLLVPPEESSQLKMSQLRELAMLNGMERSDSCQVCGDTEHFTSFCPLTDKCSNFLSDVSGGGFPISSNSNIFSEIKSAAGTLSSSTIDPSNVYVGYLPQSVDDAGLNQLFRPFGAITSARIVKDHITGLSKSYGFVKYRNPTNAAKAVEKMNGMSIEGKTIAVRIAHHSPIPSVISQGAYSSRPIPEPIPGAVGLFGPPPSGPPITPGSNGSLSQNENNFTRPGYSISHGFPCNFPASSRGSLRSYLPQTSDIFTSASSTAPTASELANFSGNPANFNSNFLLNNSYSQRNLFSSEKSQRLLLDTKFSNLSNSRDHRTLTYHSPQVSQSLVVPTSEETTNFPGNPDYVSLNLSRQKSGLS</sequence>
<keyword evidence="4" id="KW-0863">Zinc-finger</keyword>
<dbReference type="GO" id="GO:0005737">
    <property type="term" value="C:cytoplasm"/>
    <property type="evidence" value="ECO:0007669"/>
    <property type="project" value="UniProtKB-ARBA"/>
</dbReference>
<dbReference type="Gene3D" id="3.30.1370.10">
    <property type="entry name" value="K Homology domain, type 1"/>
    <property type="match status" value="1"/>
</dbReference>
<feature type="compositionally biased region" description="Polar residues" evidence="5">
    <location>
        <begin position="752"/>
        <end position="762"/>
    </location>
</feature>
<dbReference type="GO" id="GO:0008270">
    <property type="term" value="F:zinc ion binding"/>
    <property type="evidence" value="ECO:0007669"/>
    <property type="project" value="UniProtKB-UniRule"/>
</dbReference>
<keyword evidence="4" id="KW-0508">mRNA splicing</keyword>
<dbReference type="Gene3D" id="3.30.70.330">
    <property type="match status" value="1"/>
</dbReference>
<evidence type="ECO:0000313" key="8">
    <source>
        <dbReference type="Proteomes" id="UP000036987"/>
    </source>
</evidence>
<feature type="compositionally biased region" description="Polar residues" evidence="5">
    <location>
        <begin position="19"/>
        <end position="28"/>
    </location>
</feature>
<dbReference type="Proteomes" id="UP000036987">
    <property type="component" value="Unassembled WGS sequence"/>
</dbReference>
<evidence type="ECO:0000259" key="6">
    <source>
        <dbReference type="PROSITE" id="PS50102"/>
    </source>
</evidence>
<dbReference type="GO" id="GO:0010629">
    <property type="term" value="P:negative regulation of gene expression"/>
    <property type="evidence" value="ECO:0007669"/>
    <property type="project" value="UniProtKB-ARBA"/>
</dbReference>